<feature type="compositionally biased region" description="Polar residues" evidence="1">
    <location>
        <begin position="141"/>
        <end position="152"/>
    </location>
</feature>
<comment type="caution">
    <text evidence="2">The sequence shown here is derived from an EMBL/GenBank/DDBJ whole genome shotgun (WGS) entry which is preliminary data.</text>
</comment>
<protein>
    <submittedName>
        <fullName evidence="2">Uncharacterized protein</fullName>
    </submittedName>
</protein>
<evidence type="ECO:0000256" key="1">
    <source>
        <dbReference type="SAM" id="MobiDB-lite"/>
    </source>
</evidence>
<organism evidence="2 3">
    <name type="scientific">Pristionchus mayeri</name>
    <dbReference type="NCBI Taxonomy" id="1317129"/>
    <lineage>
        <taxon>Eukaryota</taxon>
        <taxon>Metazoa</taxon>
        <taxon>Ecdysozoa</taxon>
        <taxon>Nematoda</taxon>
        <taxon>Chromadorea</taxon>
        <taxon>Rhabditida</taxon>
        <taxon>Rhabditina</taxon>
        <taxon>Diplogasteromorpha</taxon>
        <taxon>Diplogasteroidea</taxon>
        <taxon>Neodiplogasteridae</taxon>
        <taxon>Pristionchus</taxon>
    </lineage>
</organism>
<accession>A0AAN5D918</accession>
<reference evidence="3" key="1">
    <citation type="submission" date="2022-10" db="EMBL/GenBank/DDBJ databases">
        <title>Genome assembly of Pristionchus species.</title>
        <authorList>
            <person name="Yoshida K."/>
            <person name="Sommer R.J."/>
        </authorList>
    </citation>
    <scope>NUCLEOTIDE SEQUENCE [LARGE SCALE GENOMIC DNA]</scope>
    <source>
        <strain evidence="3">RS5460</strain>
    </source>
</reference>
<dbReference type="EMBL" id="BTRK01000006">
    <property type="protein sequence ID" value="GMR58661.1"/>
    <property type="molecule type" value="Genomic_DNA"/>
</dbReference>
<feature type="non-terminal residue" evidence="2">
    <location>
        <position position="152"/>
    </location>
</feature>
<feature type="compositionally biased region" description="Acidic residues" evidence="1">
    <location>
        <begin position="106"/>
        <end position="116"/>
    </location>
</feature>
<dbReference type="Proteomes" id="UP001328107">
    <property type="component" value="Unassembled WGS sequence"/>
</dbReference>
<dbReference type="AlphaFoldDB" id="A0AAN5D918"/>
<name>A0AAN5D918_9BILA</name>
<feature type="region of interest" description="Disordered" evidence="1">
    <location>
        <begin position="80"/>
        <end position="152"/>
    </location>
</feature>
<sequence>MSVPSDNDIFIPLPPPVEDNGTPILKWVLSRPNAHIFPLHLLTTARSLHVVKEEIVVGYEDEESLDDDVTSSSFCPSSLLLDYDENPHDVSDEQGFEYGDEREMKEEEEVIEEEDQSPALSAPSLSFDNDVFLQNPHGERSTTTIDQGDQRG</sequence>
<evidence type="ECO:0000313" key="3">
    <source>
        <dbReference type="Proteomes" id="UP001328107"/>
    </source>
</evidence>
<keyword evidence="3" id="KW-1185">Reference proteome</keyword>
<evidence type="ECO:0000313" key="2">
    <source>
        <dbReference type="EMBL" id="GMR58661.1"/>
    </source>
</evidence>
<gene>
    <name evidence="2" type="ORF">PMAYCL1PPCAC_28856</name>
</gene>
<proteinExistence type="predicted"/>